<dbReference type="AlphaFoldDB" id="A0A1H2V0U7"/>
<feature type="compositionally biased region" description="Polar residues" evidence="1">
    <location>
        <begin position="1"/>
        <end position="18"/>
    </location>
</feature>
<evidence type="ECO:0000313" key="2">
    <source>
        <dbReference type="EMBL" id="SDW61935.1"/>
    </source>
</evidence>
<name>A0A1H2V0U7_HALVA</name>
<feature type="region of interest" description="Disordered" evidence="1">
    <location>
        <begin position="1"/>
        <end position="26"/>
    </location>
</feature>
<protein>
    <submittedName>
        <fullName evidence="2">Uncharacterized protein</fullName>
    </submittedName>
</protein>
<sequence>MNPSRWSGCSSGWSTHRPSMSGPAKFRPKRREMLWLSRTPTARSWLCPRSAKSVPVCCSSTPTCMSRERGLSTRSTRRGRCCISMRSLLQSLASGRCYLSSSRGTSSRSAGSRIITHSTPGFSTSLGLTTSAGLDACTTDWPTATPTYTCTACRTVSPSCPGTPLSIPNPVTNCGSPGSSSTRTVPPR</sequence>
<evidence type="ECO:0000256" key="1">
    <source>
        <dbReference type="SAM" id="MobiDB-lite"/>
    </source>
</evidence>
<proteinExistence type="predicted"/>
<gene>
    <name evidence="2" type="ORF">SAMN05443574_10566</name>
</gene>
<reference evidence="2 3" key="1">
    <citation type="submission" date="2016-10" db="EMBL/GenBank/DDBJ databases">
        <authorList>
            <person name="de Groot N.N."/>
        </authorList>
    </citation>
    <scope>NUCLEOTIDE SEQUENCE [LARGE SCALE GENOMIC DNA]</scope>
    <source>
        <strain evidence="2 3">DSM 3756</strain>
    </source>
</reference>
<organism evidence="2 3">
    <name type="scientific">Haloarcula vallismortis</name>
    <name type="common">Halobacterium vallismortis</name>
    <dbReference type="NCBI Taxonomy" id="28442"/>
    <lineage>
        <taxon>Archaea</taxon>
        <taxon>Methanobacteriati</taxon>
        <taxon>Methanobacteriota</taxon>
        <taxon>Stenosarchaea group</taxon>
        <taxon>Halobacteria</taxon>
        <taxon>Halobacteriales</taxon>
        <taxon>Haloarculaceae</taxon>
        <taxon>Haloarcula</taxon>
    </lineage>
</organism>
<dbReference type="STRING" id="28442.SAMN05443574_10566"/>
<accession>A0A1H2V0U7</accession>
<dbReference type="Proteomes" id="UP000182573">
    <property type="component" value="Unassembled WGS sequence"/>
</dbReference>
<evidence type="ECO:0000313" key="3">
    <source>
        <dbReference type="Proteomes" id="UP000182573"/>
    </source>
</evidence>
<dbReference type="EMBL" id="FNOF01000005">
    <property type="protein sequence ID" value="SDW61935.1"/>
    <property type="molecule type" value="Genomic_DNA"/>
</dbReference>